<accession>A0A820BRK7</accession>
<feature type="transmembrane region" description="Helical" evidence="5">
    <location>
        <begin position="61"/>
        <end position="85"/>
    </location>
</feature>
<organism evidence="8 9">
    <name type="scientific">Adineta steineri</name>
    <dbReference type="NCBI Taxonomy" id="433720"/>
    <lineage>
        <taxon>Eukaryota</taxon>
        <taxon>Metazoa</taxon>
        <taxon>Spiralia</taxon>
        <taxon>Gnathifera</taxon>
        <taxon>Rotifera</taxon>
        <taxon>Eurotatoria</taxon>
        <taxon>Bdelloidea</taxon>
        <taxon>Adinetida</taxon>
        <taxon>Adinetidae</taxon>
        <taxon>Adineta</taxon>
    </lineage>
</organism>
<sequence length="237" mass="28265">MAMFQNRRRRVILETPSFCAWWNWWAYSSTTALVWIAACGSIERHLLIFHNGIMATRKRRFFLHILPMLTAIVCSYTFYFVVIVFHSCDDYWDYTALLCLLPCYIYSESTVALYDFVMHTMMPLSIVTVANVALVIRVLWQKRNQQRDWQRKWKLAAHLILIAIFFMITWYPLAINSIIYMYTSSSVSTDLQVKYFFFLPSLMEMTLPIVSVFFLPDFKKVVFRFRQNTIIPQNLNY</sequence>
<evidence type="ECO:0000313" key="7">
    <source>
        <dbReference type="EMBL" id="CAF1097748.1"/>
    </source>
</evidence>
<dbReference type="EMBL" id="CAJNOE010000259">
    <property type="protein sequence ID" value="CAF1097748.1"/>
    <property type="molecule type" value="Genomic_DNA"/>
</dbReference>
<keyword evidence="2 5" id="KW-0812">Transmembrane</keyword>
<dbReference type="GO" id="GO:0016020">
    <property type="term" value="C:membrane"/>
    <property type="evidence" value="ECO:0007669"/>
    <property type="project" value="UniProtKB-SubCell"/>
</dbReference>
<gene>
    <name evidence="7" type="ORF">IZO911_LOCUS22864</name>
    <name evidence="8" type="ORF">KXQ929_LOCUS40707</name>
</gene>
<dbReference type="GO" id="GO:0004930">
    <property type="term" value="F:G protein-coupled receptor activity"/>
    <property type="evidence" value="ECO:0007669"/>
    <property type="project" value="InterPro"/>
</dbReference>
<evidence type="ECO:0000256" key="3">
    <source>
        <dbReference type="ARBA" id="ARBA00022989"/>
    </source>
</evidence>
<keyword evidence="4 5" id="KW-0472">Membrane</keyword>
<evidence type="ECO:0000256" key="5">
    <source>
        <dbReference type="SAM" id="Phobius"/>
    </source>
</evidence>
<evidence type="ECO:0000256" key="2">
    <source>
        <dbReference type="ARBA" id="ARBA00022692"/>
    </source>
</evidence>
<feature type="transmembrane region" description="Helical" evidence="5">
    <location>
        <begin position="195"/>
        <end position="216"/>
    </location>
</feature>
<proteinExistence type="predicted"/>
<dbReference type="Proteomes" id="UP000663868">
    <property type="component" value="Unassembled WGS sequence"/>
</dbReference>
<dbReference type="PROSITE" id="PS50262">
    <property type="entry name" value="G_PROTEIN_RECEP_F1_2"/>
    <property type="match status" value="1"/>
</dbReference>
<dbReference type="Gene3D" id="1.20.1070.10">
    <property type="entry name" value="Rhodopsin 7-helix transmembrane proteins"/>
    <property type="match status" value="1"/>
</dbReference>
<dbReference type="InterPro" id="IPR000276">
    <property type="entry name" value="GPCR_Rhodpsn"/>
</dbReference>
<dbReference type="EMBL" id="CAJOBB010008628">
    <property type="protein sequence ID" value="CAF4212046.1"/>
    <property type="molecule type" value="Genomic_DNA"/>
</dbReference>
<reference evidence="8" key="1">
    <citation type="submission" date="2021-02" db="EMBL/GenBank/DDBJ databases">
        <authorList>
            <person name="Nowell W R."/>
        </authorList>
    </citation>
    <scope>NUCLEOTIDE SEQUENCE</scope>
</reference>
<dbReference type="AlphaFoldDB" id="A0A820BRK7"/>
<dbReference type="SUPFAM" id="SSF81321">
    <property type="entry name" value="Family A G protein-coupled receptor-like"/>
    <property type="match status" value="1"/>
</dbReference>
<evidence type="ECO:0000256" key="4">
    <source>
        <dbReference type="ARBA" id="ARBA00023136"/>
    </source>
</evidence>
<evidence type="ECO:0000313" key="8">
    <source>
        <dbReference type="EMBL" id="CAF4212046.1"/>
    </source>
</evidence>
<protein>
    <recommendedName>
        <fullName evidence="6">G-protein coupled receptors family 1 profile domain-containing protein</fullName>
    </recommendedName>
</protein>
<feature type="transmembrane region" description="Helical" evidence="5">
    <location>
        <begin position="116"/>
        <end position="139"/>
    </location>
</feature>
<comment type="caution">
    <text evidence="8">The sequence shown here is derived from an EMBL/GenBank/DDBJ whole genome shotgun (WGS) entry which is preliminary data.</text>
</comment>
<evidence type="ECO:0000256" key="1">
    <source>
        <dbReference type="ARBA" id="ARBA00004370"/>
    </source>
</evidence>
<dbReference type="InterPro" id="IPR017452">
    <property type="entry name" value="GPCR_Rhodpsn_7TM"/>
</dbReference>
<evidence type="ECO:0000313" key="9">
    <source>
        <dbReference type="Proteomes" id="UP000663868"/>
    </source>
</evidence>
<evidence type="ECO:0000259" key="6">
    <source>
        <dbReference type="PROSITE" id="PS50262"/>
    </source>
</evidence>
<feature type="transmembrane region" description="Helical" evidence="5">
    <location>
        <begin position="159"/>
        <end position="183"/>
    </location>
</feature>
<comment type="subcellular location">
    <subcellularLocation>
        <location evidence="1">Membrane</location>
    </subcellularLocation>
</comment>
<name>A0A820BRK7_9BILA</name>
<dbReference type="Proteomes" id="UP000663860">
    <property type="component" value="Unassembled WGS sequence"/>
</dbReference>
<dbReference type="Pfam" id="PF00001">
    <property type="entry name" value="7tm_1"/>
    <property type="match status" value="1"/>
</dbReference>
<keyword evidence="3 5" id="KW-1133">Transmembrane helix</keyword>
<feature type="domain" description="G-protein coupled receptors family 1 profile" evidence="6">
    <location>
        <begin position="1"/>
        <end position="211"/>
    </location>
</feature>